<dbReference type="EMBL" id="CP118718">
    <property type="protein sequence ID" value="WEA46821.1"/>
    <property type="molecule type" value="Genomic_DNA"/>
</dbReference>
<dbReference type="NCBIfam" id="TIGR01538">
    <property type="entry name" value="portal_SPP1"/>
    <property type="match status" value="1"/>
</dbReference>
<accession>A0ABD7X2K3</accession>
<dbReference type="InterPro" id="IPR006428">
    <property type="entry name" value="Portal_SPP1-type"/>
</dbReference>
<feature type="compositionally biased region" description="Acidic residues" evidence="1">
    <location>
        <begin position="442"/>
        <end position="455"/>
    </location>
</feature>
<feature type="region of interest" description="Disordered" evidence="1">
    <location>
        <begin position="426"/>
        <end position="455"/>
    </location>
</feature>
<reference evidence="2 3" key="1">
    <citation type="submission" date="2023-02" db="EMBL/GenBank/DDBJ databases">
        <title>Complete genome sequence of Priestia aryabhattai G5MAi6, a methanol-tolerant strain isolated from tap water in Hong Kong.</title>
        <authorList>
            <person name="Leung K.M."/>
            <person name="Lai G.K.K."/>
            <person name="Griffin S.D.J."/>
        </authorList>
    </citation>
    <scope>NUCLEOTIDE SEQUENCE [LARGE SCALE GENOMIC DNA]</scope>
    <source>
        <strain evidence="2 3">G5MAi6</strain>
    </source>
</reference>
<evidence type="ECO:0000313" key="3">
    <source>
        <dbReference type="Proteomes" id="UP001220217"/>
    </source>
</evidence>
<dbReference type="AlphaFoldDB" id="A0ABD7X2K3"/>
<dbReference type="RefSeq" id="WP_275037514.1">
    <property type="nucleotide sequence ID" value="NZ_CP118718.1"/>
</dbReference>
<dbReference type="Pfam" id="PF05133">
    <property type="entry name" value="SPP1_portal"/>
    <property type="match status" value="1"/>
</dbReference>
<evidence type="ECO:0000313" key="2">
    <source>
        <dbReference type="EMBL" id="WEA46821.1"/>
    </source>
</evidence>
<sequence length="455" mass="52182">MIRMDSDFEVTPQLVQKLLSANSKEREQRLLRYYKGEHAIVDRKFDDETKPNNKIVTNECKRITNVSVGYFIGKPVSYSANKENKGYLEHLQSIFDLNNEQKVNADLAKSASIYGYGVEVIYTSQSITGELEIRFAYLDLEEQDVLLVYDRSVEKNLIMAIRHYSYKDVLTDTVIKEAHVYTSEAIYHFRETDGEMEVIDADPHYFREVPINVYYNRDNISDFEDVVTLNDAYNILQSDDINESEYTNDAFLLIKGMIADDEDIQQMKQKRVIQIDDASEGVGVEWLIKNLNDTWKENLKTRIKNDIHSISATPDFSDSSFAGNQTGEAMKYKIKGLEDNRASKEREFKPALQRRTRLITNILNYLGNSFDWREIVPTFTANLPKADLTTDDVTKLVGAGILSKDTARSSVAAIEDPADEAEKIQQETEDYIDLNTPKEVNIDDEQDEEALQGDK</sequence>
<organism evidence="2 3">
    <name type="scientific">Priestia aryabhattai</name>
    <name type="common">Bacillus aryabhattai</name>
    <dbReference type="NCBI Taxonomy" id="412384"/>
    <lineage>
        <taxon>Bacteria</taxon>
        <taxon>Bacillati</taxon>
        <taxon>Bacillota</taxon>
        <taxon>Bacilli</taxon>
        <taxon>Bacillales</taxon>
        <taxon>Bacillaceae</taxon>
        <taxon>Priestia</taxon>
    </lineage>
</organism>
<dbReference type="Proteomes" id="UP001220217">
    <property type="component" value="Chromosome"/>
</dbReference>
<dbReference type="InterPro" id="IPR021145">
    <property type="entry name" value="Portal_protein_SPP1_Gp6-like"/>
</dbReference>
<gene>
    <name evidence="2" type="ORF">PWO00_12915</name>
</gene>
<protein>
    <submittedName>
        <fullName evidence="2">Phage portal protein</fullName>
    </submittedName>
</protein>
<proteinExistence type="predicted"/>
<name>A0ABD7X2K3_PRIAR</name>
<evidence type="ECO:0000256" key="1">
    <source>
        <dbReference type="SAM" id="MobiDB-lite"/>
    </source>
</evidence>